<evidence type="ECO:0000313" key="1">
    <source>
        <dbReference type="EMBL" id="MER7371751.1"/>
    </source>
</evidence>
<proteinExistence type="predicted"/>
<keyword evidence="2" id="KW-1185">Reference proteome</keyword>
<dbReference type="RefSeq" id="WP_190068546.1">
    <property type="nucleotide sequence ID" value="NZ_BNBM01000002.1"/>
</dbReference>
<dbReference type="Pfam" id="PF03995">
    <property type="entry name" value="Inhibitor_I36"/>
    <property type="match status" value="1"/>
</dbReference>
<gene>
    <name evidence="1" type="ORF">ABT384_03710</name>
</gene>
<reference evidence="1 2" key="1">
    <citation type="submission" date="2024-06" db="EMBL/GenBank/DDBJ databases">
        <title>The Natural Products Discovery Center: Release of the First 8490 Sequenced Strains for Exploring Actinobacteria Biosynthetic Diversity.</title>
        <authorList>
            <person name="Kalkreuter E."/>
            <person name="Kautsar S.A."/>
            <person name="Yang D."/>
            <person name="Bader C.D."/>
            <person name="Teijaro C.N."/>
            <person name="Fluegel L."/>
            <person name="Davis C.M."/>
            <person name="Simpson J.R."/>
            <person name="Lauterbach L."/>
            <person name="Steele A.D."/>
            <person name="Gui C."/>
            <person name="Meng S."/>
            <person name="Li G."/>
            <person name="Viehrig K."/>
            <person name="Ye F."/>
            <person name="Su P."/>
            <person name="Kiefer A.F."/>
            <person name="Nichols A."/>
            <person name="Cepeda A.J."/>
            <person name="Yan W."/>
            <person name="Fan B."/>
            <person name="Jiang Y."/>
            <person name="Adhikari A."/>
            <person name="Zheng C.-J."/>
            <person name="Schuster L."/>
            <person name="Cowan T.M."/>
            <person name="Smanski M.J."/>
            <person name="Chevrette M.G."/>
            <person name="De Carvalho L.P.S."/>
            <person name="Shen B."/>
        </authorList>
    </citation>
    <scope>NUCLEOTIDE SEQUENCE [LARGE SCALE GENOMIC DNA]</scope>
    <source>
        <strain evidence="1 2">NPDC000155</strain>
    </source>
</reference>
<dbReference type="EMBL" id="JBEPFB010000001">
    <property type="protein sequence ID" value="MER7371751.1"/>
    <property type="molecule type" value="Genomic_DNA"/>
</dbReference>
<organism evidence="1 2">
    <name type="scientific">Streptomyces lanatus</name>
    <dbReference type="NCBI Taxonomy" id="66900"/>
    <lineage>
        <taxon>Bacteria</taxon>
        <taxon>Bacillati</taxon>
        <taxon>Actinomycetota</taxon>
        <taxon>Actinomycetes</taxon>
        <taxon>Kitasatosporales</taxon>
        <taxon>Streptomycetaceae</taxon>
        <taxon>Streptomyces</taxon>
    </lineage>
</organism>
<dbReference type="InterPro" id="IPR011024">
    <property type="entry name" value="G_crystallin-like"/>
</dbReference>
<protein>
    <submittedName>
        <fullName evidence="1">Peptidase inhibitor family I36 protein</fullName>
    </submittedName>
</protein>
<dbReference type="Gene3D" id="2.60.20.10">
    <property type="entry name" value="Crystallins"/>
    <property type="match status" value="1"/>
</dbReference>
<name>A0ABV1XJR4_9ACTN</name>
<accession>A0ABV1XJR4</accession>
<comment type="caution">
    <text evidence="1">The sequence shown here is derived from an EMBL/GenBank/DDBJ whole genome shotgun (WGS) entry which is preliminary data.</text>
</comment>
<evidence type="ECO:0000313" key="2">
    <source>
        <dbReference type="Proteomes" id="UP001486207"/>
    </source>
</evidence>
<dbReference type="SUPFAM" id="SSF49695">
    <property type="entry name" value="gamma-Crystallin-like"/>
    <property type="match status" value="1"/>
</dbReference>
<dbReference type="Proteomes" id="UP001486207">
    <property type="component" value="Unassembled WGS sequence"/>
</dbReference>
<sequence>MGAASVGLAQSATAAEVGTQATYFWLFQHDSYGGSSKNFSGDDRDLSNTFWNGTSSKVDNGASSMKNQTGRDVALYQNVGCSGDNYFARANSVDADFSNNEFDNKASCVDFR</sequence>